<accession>A0ABM1Y7X5</accession>
<proteinExistence type="predicted"/>
<evidence type="ECO:0008006" key="3">
    <source>
        <dbReference type="Google" id="ProtNLM"/>
    </source>
</evidence>
<evidence type="ECO:0000313" key="1">
    <source>
        <dbReference type="EnsemblMetazoa" id="AALFPA23_006620.P8647"/>
    </source>
</evidence>
<dbReference type="RefSeq" id="XP_029711612.1">
    <property type="nucleotide sequence ID" value="XM_029855752.1"/>
</dbReference>
<dbReference type="GeneID" id="115256791"/>
<evidence type="ECO:0000313" key="2">
    <source>
        <dbReference type="Proteomes" id="UP000069940"/>
    </source>
</evidence>
<protein>
    <recommendedName>
        <fullName evidence="3">DUF4219 domain-containing protein</fullName>
    </recommendedName>
</protein>
<sequence length="145" mass="16621">MDFAKLGIKRLSYDNHEAWTIRARQVLTREGLWSYISAEATGEEKTIEWKTNDELALQTIGFLVENAQLRIIKDAGTAREAWTLLSDYYVKDSSIGKVALIKKLSKLELAEGGDMRQHLGEFEELIERIENVGCRMDEDIRRLSS</sequence>
<dbReference type="EnsemblMetazoa" id="AALFPA23_006620.R8647">
    <property type="protein sequence ID" value="AALFPA23_006620.P8647"/>
    <property type="gene ID" value="AALFPA23_006620"/>
</dbReference>
<reference evidence="1" key="2">
    <citation type="submission" date="2025-05" db="UniProtKB">
        <authorList>
            <consortium name="EnsemblMetazoa"/>
        </authorList>
    </citation>
    <scope>IDENTIFICATION</scope>
    <source>
        <strain evidence="1">Foshan</strain>
    </source>
</reference>
<organism evidence="1 2">
    <name type="scientific">Aedes albopictus</name>
    <name type="common">Asian tiger mosquito</name>
    <name type="synonym">Stegomyia albopicta</name>
    <dbReference type="NCBI Taxonomy" id="7160"/>
    <lineage>
        <taxon>Eukaryota</taxon>
        <taxon>Metazoa</taxon>
        <taxon>Ecdysozoa</taxon>
        <taxon>Arthropoda</taxon>
        <taxon>Hexapoda</taxon>
        <taxon>Insecta</taxon>
        <taxon>Pterygota</taxon>
        <taxon>Neoptera</taxon>
        <taxon>Endopterygota</taxon>
        <taxon>Diptera</taxon>
        <taxon>Nematocera</taxon>
        <taxon>Culicoidea</taxon>
        <taxon>Culicidae</taxon>
        <taxon>Culicinae</taxon>
        <taxon>Aedini</taxon>
        <taxon>Aedes</taxon>
        <taxon>Stegomyia</taxon>
    </lineage>
</organism>
<keyword evidence="2" id="KW-1185">Reference proteome</keyword>
<reference evidence="2" key="1">
    <citation type="journal article" date="2015" name="Proc. Natl. Acad. Sci. U.S.A.">
        <title>Genome sequence of the Asian Tiger mosquito, Aedes albopictus, reveals insights into its biology, genetics, and evolution.</title>
        <authorList>
            <person name="Chen X.G."/>
            <person name="Jiang X."/>
            <person name="Gu J."/>
            <person name="Xu M."/>
            <person name="Wu Y."/>
            <person name="Deng Y."/>
            <person name="Zhang C."/>
            <person name="Bonizzoni M."/>
            <person name="Dermauw W."/>
            <person name="Vontas J."/>
            <person name="Armbruster P."/>
            <person name="Huang X."/>
            <person name="Yang Y."/>
            <person name="Zhang H."/>
            <person name="He W."/>
            <person name="Peng H."/>
            <person name="Liu Y."/>
            <person name="Wu K."/>
            <person name="Chen J."/>
            <person name="Lirakis M."/>
            <person name="Topalis P."/>
            <person name="Van Leeuwen T."/>
            <person name="Hall A.B."/>
            <person name="Jiang X."/>
            <person name="Thorpe C."/>
            <person name="Mueller R.L."/>
            <person name="Sun C."/>
            <person name="Waterhouse R.M."/>
            <person name="Yan G."/>
            <person name="Tu Z.J."/>
            <person name="Fang X."/>
            <person name="James A.A."/>
        </authorList>
    </citation>
    <scope>NUCLEOTIDE SEQUENCE [LARGE SCALE GENOMIC DNA]</scope>
    <source>
        <strain evidence="2">Foshan</strain>
    </source>
</reference>
<dbReference type="Proteomes" id="UP000069940">
    <property type="component" value="Unassembled WGS sequence"/>
</dbReference>
<dbReference type="Pfam" id="PF14223">
    <property type="entry name" value="Retrotran_gag_2"/>
    <property type="match status" value="1"/>
</dbReference>
<name>A0ABM1Y7X5_AEDAL</name>